<gene>
    <name evidence="2" type="ORF">BF93_09380</name>
</gene>
<dbReference type="CDD" id="cd02440">
    <property type="entry name" value="AdoMet_MTases"/>
    <property type="match status" value="1"/>
</dbReference>
<dbReference type="Gene3D" id="3.40.50.150">
    <property type="entry name" value="Vaccinia Virus protein VP39"/>
    <property type="match status" value="1"/>
</dbReference>
<proteinExistence type="predicted"/>
<evidence type="ECO:0000259" key="1">
    <source>
        <dbReference type="Pfam" id="PF08241"/>
    </source>
</evidence>
<protein>
    <submittedName>
        <fullName evidence="2">Methyltransferase type 11</fullName>
    </submittedName>
</protein>
<dbReference type="InterPro" id="IPR013216">
    <property type="entry name" value="Methyltransf_11"/>
</dbReference>
<dbReference type="GO" id="GO:0032259">
    <property type="term" value="P:methylation"/>
    <property type="evidence" value="ECO:0007669"/>
    <property type="project" value="UniProtKB-KW"/>
</dbReference>
<keyword evidence="3" id="KW-1185">Reference proteome</keyword>
<dbReference type="AlphaFoldDB" id="Z9JNL7"/>
<dbReference type="HOGENOM" id="CLU_037990_2_3_11"/>
<dbReference type="PANTHER" id="PTHR43591">
    <property type="entry name" value="METHYLTRANSFERASE"/>
    <property type="match status" value="1"/>
</dbReference>
<sequence>MRSWDTTTADYERSFGALCAGTIERILEDAEGPRLLDVGCGTGELAARAVARGSQVVAVDPAPSMVRRAREVIDAAAAAGGPGAGEVREAELPDLPFADAAFDAVVANFVVNHVPRPLDAMREIARLLRPGGTATTTIWPAGGGGWQELVGGAFAAAEVVAPPSTRLPADLDFARTPRGLADLAERAGLRVVLSEELHWTWEVGVEDLWAGIAGGIATPGQTYLAQTLQVRRRVEEEYRRRAAGLAGDDGLLRFASTAVRTLARAPHGGA</sequence>
<dbReference type="Pfam" id="PF08241">
    <property type="entry name" value="Methyltransf_11"/>
    <property type="match status" value="1"/>
</dbReference>
<dbReference type="EMBL" id="JDYK01000024">
    <property type="protein sequence ID" value="EWS79779.1"/>
    <property type="molecule type" value="Genomic_DNA"/>
</dbReference>
<evidence type="ECO:0000313" key="2">
    <source>
        <dbReference type="EMBL" id="EWS79779.1"/>
    </source>
</evidence>
<dbReference type="OrthoDB" id="9805171at2"/>
<dbReference type="eggNOG" id="COG2226">
    <property type="taxonomic scope" value="Bacteria"/>
</dbReference>
<organism evidence="2 3">
    <name type="scientific">Brachybacterium phenoliresistens</name>
    <dbReference type="NCBI Taxonomy" id="396014"/>
    <lineage>
        <taxon>Bacteria</taxon>
        <taxon>Bacillati</taxon>
        <taxon>Actinomycetota</taxon>
        <taxon>Actinomycetes</taxon>
        <taxon>Micrococcales</taxon>
        <taxon>Dermabacteraceae</taxon>
        <taxon>Brachybacterium</taxon>
    </lineage>
</organism>
<dbReference type="Proteomes" id="UP000023067">
    <property type="component" value="Unassembled WGS sequence"/>
</dbReference>
<dbReference type="PANTHER" id="PTHR43591:SF24">
    <property type="entry name" value="2-METHOXY-6-POLYPRENYL-1,4-BENZOQUINOL METHYLASE, MITOCHONDRIAL"/>
    <property type="match status" value="1"/>
</dbReference>
<comment type="caution">
    <text evidence="2">The sequence shown here is derived from an EMBL/GenBank/DDBJ whole genome shotgun (WGS) entry which is preliminary data.</text>
</comment>
<dbReference type="STRING" id="396014.BF93_09380"/>
<keyword evidence="2" id="KW-0808">Transferase</keyword>
<dbReference type="PATRIC" id="fig|396014.3.peg.3372"/>
<reference evidence="2 3" key="1">
    <citation type="submission" date="2014-02" db="EMBL/GenBank/DDBJ databases">
        <title>Genome sequence of Brachybacterium phenoliresistens strain W13A50.</title>
        <authorList>
            <person name="Wang X."/>
        </authorList>
    </citation>
    <scope>NUCLEOTIDE SEQUENCE [LARGE SCALE GENOMIC DNA]</scope>
    <source>
        <strain evidence="2 3">W13A50</strain>
    </source>
</reference>
<accession>Z9JNL7</accession>
<keyword evidence="2" id="KW-0489">Methyltransferase</keyword>
<evidence type="ECO:0000313" key="3">
    <source>
        <dbReference type="Proteomes" id="UP000023067"/>
    </source>
</evidence>
<dbReference type="RefSeq" id="WP_051487135.1">
    <property type="nucleotide sequence ID" value="NZ_KK070007.1"/>
</dbReference>
<feature type="domain" description="Methyltransferase type 11" evidence="1">
    <location>
        <begin position="36"/>
        <end position="134"/>
    </location>
</feature>
<dbReference type="SUPFAM" id="SSF53335">
    <property type="entry name" value="S-adenosyl-L-methionine-dependent methyltransferases"/>
    <property type="match status" value="1"/>
</dbReference>
<dbReference type="GO" id="GO:0008757">
    <property type="term" value="F:S-adenosylmethionine-dependent methyltransferase activity"/>
    <property type="evidence" value="ECO:0007669"/>
    <property type="project" value="InterPro"/>
</dbReference>
<name>Z9JNL7_9MICO</name>
<dbReference type="InterPro" id="IPR029063">
    <property type="entry name" value="SAM-dependent_MTases_sf"/>
</dbReference>